<dbReference type="InterPro" id="IPR050235">
    <property type="entry name" value="CK1_Ser-Thr_kinase"/>
</dbReference>
<sequence length="474" mass="53460">MSLCLTVSSLFCCSGDAIDAVDGGGYRCHEASCTSCMASQVSFVLVPLMAQRDSSLELRVGKKFRLGRKIGSGSFGDIYLGTNMTSGEEVAIKLESVKSKHPQLMYESRIYKILSGGLGIPNLRWFGVEGEYNVMVIDLLGPSLEDLFNYCGRRFQLKTVLMIADQLLCRIEYCHSKNFIHRDLKPDNFLIGLGKRAQIVHLIDFGLAKKYRDPKTQQHIPYRENKNLTGTARYASINTHVGIEQSRRDDLESLGYVFMYFIRGSLPWQGLRANTKKQKYEKIMEKKMNTPVDVLCRGFPTEFRAYFEYCRALRFDDKPDYAYLKRLFKELFFRKGYQFDAMFDWTVLNLQNGQAGSGTTTPVATGAQLPPNHMSGGGAGVFSSGTGNEMIPQRENSRTTGRLYEKTDSADEPIRKTPTGTPVHQEGNRGYGMARMNSSTSMEVKQTTPYGVARMNSSPMMDVKPSHIPNRQRY</sequence>
<dbReference type="GO" id="GO:0005524">
    <property type="term" value="F:ATP binding"/>
    <property type="evidence" value="ECO:0007669"/>
    <property type="project" value="UniProtKB-UniRule"/>
</dbReference>
<dbReference type="InterPro" id="IPR017441">
    <property type="entry name" value="Protein_kinase_ATP_BS"/>
</dbReference>
<accession>A0A1W0A365</accession>
<evidence type="ECO:0000256" key="1">
    <source>
        <dbReference type="ARBA" id="ARBA00005926"/>
    </source>
</evidence>
<dbReference type="InterPro" id="IPR000719">
    <property type="entry name" value="Prot_kinase_dom"/>
</dbReference>
<evidence type="ECO:0000256" key="6">
    <source>
        <dbReference type="ARBA" id="ARBA00022777"/>
    </source>
</evidence>
<evidence type="ECO:0000313" key="16">
    <source>
        <dbReference type="EMBL" id="OQS04490.1"/>
    </source>
</evidence>
<name>A0A1W0A365_9STRA</name>
<organism evidence="16 17">
    <name type="scientific">Thraustotheca clavata</name>
    <dbReference type="NCBI Taxonomy" id="74557"/>
    <lineage>
        <taxon>Eukaryota</taxon>
        <taxon>Sar</taxon>
        <taxon>Stramenopiles</taxon>
        <taxon>Oomycota</taxon>
        <taxon>Saprolegniomycetes</taxon>
        <taxon>Saprolegniales</taxon>
        <taxon>Achlyaceae</taxon>
        <taxon>Thraustotheca</taxon>
    </lineage>
</organism>
<evidence type="ECO:0000256" key="8">
    <source>
        <dbReference type="ARBA" id="ARBA00023860"/>
    </source>
</evidence>
<keyword evidence="4" id="KW-0808">Transferase</keyword>
<dbReference type="PROSITE" id="PS00107">
    <property type="entry name" value="PROTEIN_KINASE_ATP"/>
    <property type="match status" value="1"/>
</dbReference>
<dbReference type="STRING" id="74557.A0A1W0A365"/>
<comment type="catalytic activity">
    <reaction evidence="10">
        <text>L-seryl-[protein] + ATP = O-phospho-L-seryl-[protein] + ADP + H(+)</text>
        <dbReference type="Rhea" id="RHEA:17989"/>
        <dbReference type="Rhea" id="RHEA-COMP:9863"/>
        <dbReference type="Rhea" id="RHEA-COMP:11604"/>
        <dbReference type="ChEBI" id="CHEBI:15378"/>
        <dbReference type="ChEBI" id="CHEBI:29999"/>
        <dbReference type="ChEBI" id="CHEBI:30616"/>
        <dbReference type="ChEBI" id="CHEBI:83421"/>
        <dbReference type="ChEBI" id="CHEBI:456216"/>
        <dbReference type="EC" id="2.7.11.1"/>
    </reaction>
</comment>
<evidence type="ECO:0000313" key="17">
    <source>
        <dbReference type="Proteomes" id="UP000243217"/>
    </source>
</evidence>
<comment type="caution">
    <text evidence="16">The sequence shown here is derived from an EMBL/GenBank/DDBJ whole genome shotgun (WGS) entry which is preliminary data.</text>
</comment>
<comment type="catalytic activity">
    <reaction evidence="9">
        <text>L-threonyl-[protein] + ATP = O-phospho-L-threonyl-[protein] + ADP + H(+)</text>
        <dbReference type="Rhea" id="RHEA:46608"/>
        <dbReference type="Rhea" id="RHEA-COMP:11060"/>
        <dbReference type="Rhea" id="RHEA-COMP:11605"/>
        <dbReference type="ChEBI" id="CHEBI:15378"/>
        <dbReference type="ChEBI" id="CHEBI:30013"/>
        <dbReference type="ChEBI" id="CHEBI:30616"/>
        <dbReference type="ChEBI" id="CHEBI:61977"/>
        <dbReference type="ChEBI" id="CHEBI:456216"/>
        <dbReference type="EC" id="2.7.11.1"/>
    </reaction>
</comment>
<keyword evidence="14" id="KW-0732">Signal</keyword>
<keyword evidence="17" id="KW-1185">Reference proteome</keyword>
<evidence type="ECO:0000256" key="7">
    <source>
        <dbReference type="ARBA" id="ARBA00022840"/>
    </source>
</evidence>
<feature type="region of interest" description="Disordered" evidence="13">
    <location>
        <begin position="409"/>
        <end position="429"/>
    </location>
</feature>
<dbReference type="EC" id="2.7.11.1" evidence="2"/>
<evidence type="ECO:0000256" key="5">
    <source>
        <dbReference type="ARBA" id="ARBA00022741"/>
    </source>
</evidence>
<comment type="similarity">
    <text evidence="1">Belongs to the protein kinase superfamily. CK1 Ser/Thr protein kinase family. Casein kinase I subfamily.</text>
</comment>
<feature type="region of interest" description="Disordered" evidence="13">
    <location>
        <begin position="453"/>
        <end position="474"/>
    </location>
</feature>
<feature type="signal peptide" evidence="14">
    <location>
        <begin position="1"/>
        <end position="17"/>
    </location>
</feature>
<dbReference type="InterPro" id="IPR011009">
    <property type="entry name" value="Kinase-like_dom_sf"/>
</dbReference>
<dbReference type="PROSITE" id="PS00108">
    <property type="entry name" value="PROTEIN_KINASE_ST"/>
    <property type="match status" value="1"/>
</dbReference>
<dbReference type="OrthoDB" id="5800476at2759"/>
<evidence type="ECO:0000256" key="3">
    <source>
        <dbReference type="ARBA" id="ARBA00022527"/>
    </source>
</evidence>
<evidence type="ECO:0000256" key="12">
    <source>
        <dbReference type="RuleBase" id="RU000304"/>
    </source>
</evidence>
<dbReference type="Proteomes" id="UP000243217">
    <property type="component" value="Unassembled WGS sequence"/>
</dbReference>
<keyword evidence="7 11" id="KW-0067">ATP-binding</keyword>
<keyword evidence="3 12" id="KW-0723">Serine/threonine-protein kinase</keyword>
<dbReference type="FunFam" id="1.10.510.10:FF:000159">
    <property type="entry name" value="Casein kinase I hhp1"/>
    <property type="match status" value="1"/>
</dbReference>
<keyword evidence="6 16" id="KW-0418">Kinase</keyword>
<dbReference type="CDD" id="cd14125">
    <property type="entry name" value="STKc_CK1_delta_epsilon"/>
    <property type="match status" value="1"/>
</dbReference>
<keyword evidence="5 11" id="KW-0547">Nucleotide-binding</keyword>
<evidence type="ECO:0000256" key="2">
    <source>
        <dbReference type="ARBA" id="ARBA00012513"/>
    </source>
</evidence>
<proteinExistence type="inferred from homology"/>
<dbReference type="GO" id="GO:0004674">
    <property type="term" value="F:protein serine/threonine kinase activity"/>
    <property type="evidence" value="ECO:0007669"/>
    <property type="project" value="UniProtKB-KW"/>
</dbReference>
<evidence type="ECO:0000256" key="13">
    <source>
        <dbReference type="SAM" id="MobiDB-lite"/>
    </source>
</evidence>
<evidence type="ECO:0000256" key="11">
    <source>
        <dbReference type="PROSITE-ProRule" id="PRU10141"/>
    </source>
</evidence>
<evidence type="ECO:0000259" key="15">
    <source>
        <dbReference type="PROSITE" id="PS50011"/>
    </source>
</evidence>
<dbReference type="FunFam" id="3.30.200.20:FF:000538">
    <property type="entry name" value="Putative Casein kinase I"/>
    <property type="match status" value="1"/>
</dbReference>
<gene>
    <name evidence="16" type="ORF">THRCLA_03284</name>
</gene>
<evidence type="ECO:0000256" key="14">
    <source>
        <dbReference type="SAM" id="SignalP"/>
    </source>
</evidence>
<dbReference type="SUPFAM" id="SSF56112">
    <property type="entry name" value="Protein kinase-like (PK-like)"/>
    <property type="match status" value="1"/>
</dbReference>
<feature type="binding site" evidence="11">
    <location>
        <position position="93"/>
    </location>
    <ligand>
        <name>ATP</name>
        <dbReference type="ChEBI" id="CHEBI:30616"/>
    </ligand>
</feature>
<reference evidence="16 17" key="1">
    <citation type="journal article" date="2014" name="Genome Biol. Evol.">
        <title>The secreted proteins of Achlya hypogyna and Thraustotheca clavata identify the ancestral oomycete secretome and reveal gene acquisitions by horizontal gene transfer.</title>
        <authorList>
            <person name="Misner I."/>
            <person name="Blouin N."/>
            <person name="Leonard G."/>
            <person name="Richards T.A."/>
            <person name="Lane C.E."/>
        </authorList>
    </citation>
    <scope>NUCLEOTIDE SEQUENCE [LARGE SCALE GENOMIC DNA]</scope>
    <source>
        <strain evidence="16 17">ATCC 34112</strain>
    </source>
</reference>
<dbReference type="PROSITE" id="PS50011">
    <property type="entry name" value="PROTEIN_KINASE_DOM"/>
    <property type="match status" value="1"/>
</dbReference>
<evidence type="ECO:0000256" key="4">
    <source>
        <dbReference type="ARBA" id="ARBA00022679"/>
    </source>
</evidence>
<evidence type="ECO:0000256" key="10">
    <source>
        <dbReference type="ARBA" id="ARBA00048679"/>
    </source>
</evidence>
<dbReference type="SMART" id="SM00220">
    <property type="entry name" value="S_TKc"/>
    <property type="match status" value="1"/>
</dbReference>
<protein>
    <recommendedName>
        <fullName evidence="8">Casein kinase I</fullName>
        <ecNumber evidence="2">2.7.11.1</ecNumber>
    </recommendedName>
</protein>
<evidence type="ECO:0000256" key="9">
    <source>
        <dbReference type="ARBA" id="ARBA00047899"/>
    </source>
</evidence>
<dbReference type="InterPro" id="IPR008271">
    <property type="entry name" value="Ser/Thr_kinase_AS"/>
</dbReference>
<dbReference type="AlphaFoldDB" id="A0A1W0A365"/>
<feature type="chain" id="PRO_5010693326" description="Casein kinase I" evidence="14">
    <location>
        <begin position="18"/>
        <end position="474"/>
    </location>
</feature>
<dbReference type="PANTHER" id="PTHR11909">
    <property type="entry name" value="CASEIN KINASE-RELATED"/>
    <property type="match status" value="1"/>
</dbReference>
<dbReference type="EMBL" id="JNBS01000606">
    <property type="protein sequence ID" value="OQS04490.1"/>
    <property type="molecule type" value="Genomic_DNA"/>
</dbReference>
<dbReference type="Pfam" id="PF00069">
    <property type="entry name" value="Pkinase"/>
    <property type="match status" value="1"/>
</dbReference>
<feature type="domain" description="Protein kinase" evidence="15">
    <location>
        <begin position="64"/>
        <end position="333"/>
    </location>
</feature>
<dbReference type="Gene3D" id="1.10.510.10">
    <property type="entry name" value="Transferase(Phosphotransferase) domain 1"/>
    <property type="match status" value="1"/>
</dbReference>